<dbReference type="EMBL" id="BMOM01000038">
    <property type="protein sequence ID" value="GGM19860.1"/>
    <property type="molecule type" value="Genomic_DNA"/>
</dbReference>
<proteinExistence type="predicted"/>
<feature type="region of interest" description="Disordered" evidence="1">
    <location>
        <begin position="1"/>
        <end position="58"/>
    </location>
</feature>
<evidence type="ECO:0000256" key="1">
    <source>
        <dbReference type="SAM" id="MobiDB-lite"/>
    </source>
</evidence>
<sequence length="87" mass="9742">MNSAKLTDAPSRPHLTGGPVRPVPATAPANLRLEPTTSSAHIGRPKRPRLSQRPAQVRLEPPAEFEVRYFPERDEWRTVLVGRPRLS</sequence>
<reference evidence="3" key="1">
    <citation type="journal article" date="2019" name="Int. J. Syst. Evol. Microbiol.">
        <title>The Global Catalogue of Microorganisms (GCM) 10K type strain sequencing project: providing services to taxonomists for standard genome sequencing and annotation.</title>
        <authorList>
            <consortium name="The Broad Institute Genomics Platform"/>
            <consortium name="The Broad Institute Genome Sequencing Center for Infectious Disease"/>
            <person name="Wu L."/>
            <person name="Ma J."/>
        </authorList>
    </citation>
    <scope>NUCLEOTIDE SEQUENCE [LARGE SCALE GENOMIC DNA]</scope>
    <source>
        <strain evidence="3">JCM 15443</strain>
    </source>
</reference>
<name>A0ABQ2H053_9DEIO</name>
<dbReference type="RefSeq" id="WP_188905149.1">
    <property type="nucleotide sequence ID" value="NZ_BMOM01000038.1"/>
</dbReference>
<protein>
    <submittedName>
        <fullName evidence="2">Uncharacterized protein</fullName>
    </submittedName>
</protein>
<accession>A0ABQ2H053</accession>
<evidence type="ECO:0000313" key="2">
    <source>
        <dbReference type="EMBL" id="GGM19860.1"/>
    </source>
</evidence>
<dbReference type="Proteomes" id="UP000661918">
    <property type="component" value="Unassembled WGS sequence"/>
</dbReference>
<organism evidence="2 3">
    <name type="scientific">Deinococcus aerophilus</name>
    <dbReference type="NCBI Taxonomy" id="522488"/>
    <lineage>
        <taxon>Bacteria</taxon>
        <taxon>Thermotogati</taxon>
        <taxon>Deinococcota</taxon>
        <taxon>Deinococci</taxon>
        <taxon>Deinococcales</taxon>
        <taxon>Deinococcaceae</taxon>
        <taxon>Deinococcus</taxon>
    </lineage>
</organism>
<keyword evidence="3" id="KW-1185">Reference proteome</keyword>
<comment type="caution">
    <text evidence="2">The sequence shown here is derived from an EMBL/GenBank/DDBJ whole genome shotgun (WGS) entry which is preliminary data.</text>
</comment>
<evidence type="ECO:0000313" key="3">
    <source>
        <dbReference type="Proteomes" id="UP000661918"/>
    </source>
</evidence>
<gene>
    <name evidence="2" type="ORF">GCM10010841_29820</name>
</gene>